<feature type="transmembrane region" description="Helical" evidence="10">
    <location>
        <begin position="253"/>
        <end position="273"/>
    </location>
</feature>
<evidence type="ECO:0000256" key="7">
    <source>
        <dbReference type="ARBA" id="ARBA00023065"/>
    </source>
</evidence>
<evidence type="ECO:0000256" key="8">
    <source>
        <dbReference type="ARBA" id="ARBA00023136"/>
    </source>
</evidence>
<dbReference type="Proteomes" id="UP000319732">
    <property type="component" value="Unassembled WGS sequence"/>
</dbReference>
<feature type="transmembrane region" description="Helical" evidence="10">
    <location>
        <begin position="54"/>
        <end position="73"/>
    </location>
</feature>
<comment type="subcellular location">
    <subcellularLocation>
        <location evidence="1">Cell inner membrane</location>
        <topology evidence="1">Multi-pass membrane protein</topology>
    </subcellularLocation>
</comment>
<dbReference type="GO" id="GO:0005886">
    <property type="term" value="C:plasma membrane"/>
    <property type="evidence" value="ECO:0007669"/>
    <property type="project" value="UniProtKB-SubCell"/>
</dbReference>
<keyword evidence="4" id="KW-1003">Cell membrane</keyword>
<keyword evidence="3" id="KW-0050">Antiport</keyword>
<evidence type="ECO:0000256" key="3">
    <source>
        <dbReference type="ARBA" id="ARBA00022449"/>
    </source>
</evidence>
<accession>A0A545TS67</accession>
<dbReference type="EMBL" id="VHSG01000010">
    <property type="protein sequence ID" value="TQV80067.1"/>
    <property type="molecule type" value="Genomic_DNA"/>
</dbReference>
<dbReference type="NCBIfam" id="TIGR00797">
    <property type="entry name" value="matE"/>
    <property type="match status" value="1"/>
</dbReference>
<name>A0A545TS67_9GAMM</name>
<dbReference type="PANTHER" id="PTHR43298">
    <property type="entry name" value="MULTIDRUG RESISTANCE PROTEIN NORM-RELATED"/>
    <property type="match status" value="1"/>
</dbReference>
<organism evidence="11 12">
    <name type="scientific">Exilibacterium tricleocarpae</name>
    <dbReference type="NCBI Taxonomy" id="2591008"/>
    <lineage>
        <taxon>Bacteria</taxon>
        <taxon>Pseudomonadati</taxon>
        <taxon>Pseudomonadota</taxon>
        <taxon>Gammaproteobacteria</taxon>
        <taxon>Cellvibrionales</taxon>
        <taxon>Cellvibrionaceae</taxon>
        <taxon>Exilibacterium</taxon>
    </lineage>
</organism>
<dbReference type="OrthoDB" id="9806302at2"/>
<reference evidence="11 12" key="1">
    <citation type="submission" date="2019-06" db="EMBL/GenBank/DDBJ databases">
        <title>Whole genome sequence for Cellvibrionaceae sp. R142.</title>
        <authorList>
            <person name="Wang G."/>
        </authorList>
    </citation>
    <scope>NUCLEOTIDE SEQUENCE [LARGE SCALE GENOMIC DNA]</scope>
    <source>
        <strain evidence="11 12">R142</strain>
    </source>
</reference>
<feature type="transmembrane region" description="Helical" evidence="10">
    <location>
        <begin position="385"/>
        <end position="408"/>
    </location>
</feature>
<dbReference type="InterPro" id="IPR048279">
    <property type="entry name" value="MdtK-like"/>
</dbReference>
<evidence type="ECO:0000256" key="10">
    <source>
        <dbReference type="SAM" id="Phobius"/>
    </source>
</evidence>
<feature type="transmembrane region" description="Helical" evidence="10">
    <location>
        <begin position="414"/>
        <end position="434"/>
    </location>
</feature>
<feature type="transmembrane region" description="Helical" evidence="10">
    <location>
        <begin position="12"/>
        <end position="34"/>
    </location>
</feature>
<dbReference type="GO" id="GO:0015297">
    <property type="term" value="F:antiporter activity"/>
    <property type="evidence" value="ECO:0007669"/>
    <property type="project" value="UniProtKB-KW"/>
</dbReference>
<feature type="transmembrane region" description="Helical" evidence="10">
    <location>
        <begin position="85"/>
        <end position="111"/>
    </location>
</feature>
<evidence type="ECO:0000256" key="6">
    <source>
        <dbReference type="ARBA" id="ARBA00022989"/>
    </source>
</evidence>
<evidence type="ECO:0000256" key="5">
    <source>
        <dbReference type="ARBA" id="ARBA00022692"/>
    </source>
</evidence>
<keyword evidence="7" id="KW-0406">Ion transport</keyword>
<keyword evidence="6 10" id="KW-1133">Transmembrane helix</keyword>
<protein>
    <recommendedName>
        <fullName evidence="9">Multidrug-efflux transporter</fullName>
    </recommendedName>
</protein>
<evidence type="ECO:0000256" key="4">
    <source>
        <dbReference type="ARBA" id="ARBA00022475"/>
    </source>
</evidence>
<gene>
    <name evidence="11" type="ORF">FKG94_10375</name>
</gene>
<dbReference type="Pfam" id="PF01554">
    <property type="entry name" value="MatE"/>
    <property type="match status" value="2"/>
</dbReference>
<keyword evidence="12" id="KW-1185">Reference proteome</keyword>
<comment type="caution">
    <text evidence="11">The sequence shown here is derived from an EMBL/GenBank/DDBJ whole genome shotgun (WGS) entry which is preliminary data.</text>
</comment>
<keyword evidence="5 10" id="KW-0812">Transmembrane</keyword>
<dbReference type="CDD" id="cd13137">
    <property type="entry name" value="MATE_NorM_like"/>
    <property type="match status" value="1"/>
</dbReference>
<feature type="transmembrane region" description="Helical" evidence="10">
    <location>
        <begin position="131"/>
        <end position="149"/>
    </location>
</feature>
<proteinExistence type="predicted"/>
<dbReference type="InterPro" id="IPR050222">
    <property type="entry name" value="MATE_MdtK"/>
</dbReference>
<feature type="transmembrane region" description="Helical" evidence="10">
    <location>
        <begin position="190"/>
        <end position="214"/>
    </location>
</feature>
<feature type="transmembrane region" description="Helical" evidence="10">
    <location>
        <begin position="279"/>
        <end position="299"/>
    </location>
</feature>
<evidence type="ECO:0000313" key="12">
    <source>
        <dbReference type="Proteomes" id="UP000319732"/>
    </source>
</evidence>
<dbReference type="RefSeq" id="WP_142904166.1">
    <property type="nucleotide sequence ID" value="NZ_ML660092.1"/>
</dbReference>
<evidence type="ECO:0000256" key="1">
    <source>
        <dbReference type="ARBA" id="ARBA00004429"/>
    </source>
</evidence>
<dbReference type="GO" id="GO:0042910">
    <property type="term" value="F:xenobiotic transmembrane transporter activity"/>
    <property type="evidence" value="ECO:0007669"/>
    <property type="project" value="InterPro"/>
</dbReference>
<dbReference type="PANTHER" id="PTHR43298:SF2">
    <property type="entry name" value="FMN_FAD EXPORTER YEEO-RELATED"/>
    <property type="match status" value="1"/>
</dbReference>
<dbReference type="InterPro" id="IPR002528">
    <property type="entry name" value="MATE_fam"/>
</dbReference>
<evidence type="ECO:0000256" key="9">
    <source>
        <dbReference type="ARBA" id="ARBA00031636"/>
    </source>
</evidence>
<evidence type="ECO:0000313" key="11">
    <source>
        <dbReference type="EMBL" id="TQV80067.1"/>
    </source>
</evidence>
<keyword evidence="2" id="KW-0813">Transport</keyword>
<feature type="transmembrane region" description="Helical" evidence="10">
    <location>
        <begin position="161"/>
        <end position="184"/>
    </location>
</feature>
<feature type="transmembrane region" description="Helical" evidence="10">
    <location>
        <begin position="320"/>
        <end position="344"/>
    </location>
</feature>
<feature type="transmembrane region" description="Helical" evidence="10">
    <location>
        <begin position="350"/>
        <end position="373"/>
    </location>
</feature>
<evidence type="ECO:0000256" key="2">
    <source>
        <dbReference type="ARBA" id="ARBA00022448"/>
    </source>
</evidence>
<sequence length="443" mass="46655">MPASPTNTGTGIWSLAWPSIAVYLLNTLSGLAIIKIVSGLGTDGVAAVTAGTRVLFILQAVMMGLGAGATALISRAWGAGDRDDVALYTNLAMSTGVLITLLFSALIIAGAPLIADLFRLAAGAHSAAVSYIRWTMLFSVTFSINIVLATALRAAGDARTALYIVGGATVVYLPLSAALTYGWWGMPDWGISGTALGGGIAYALGSVVAVYLWIGNRLVIPFTVTPLARLCAQFKRLWHVAYPAMAEQGVMQLALFLFVWLISSYSTAAFAAYGIGLSLLSVTMVIGLGFSIAGSALVGQQLGAGNPAGAVAMGYRALRLALVAMTVFGVLAIVFARPLAAMMIDDPEVIRLTVVFLWCLGLAQPLLAVDFALGGALRGAGDTRFPLLSTFCGFILTRMVIAALFTRLGLPVEWVFATLIGDYLVKASMILWRFRSRRWLGTR</sequence>
<dbReference type="AlphaFoldDB" id="A0A545TS67"/>
<dbReference type="GO" id="GO:0006811">
    <property type="term" value="P:monoatomic ion transport"/>
    <property type="evidence" value="ECO:0007669"/>
    <property type="project" value="UniProtKB-KW"/>
</dbReference>
<dbReference type="PIRSF" id="PIRSF006603">
    <property type="entry name" value="DinF"/>
    <property type="match status" value="1"/>
</dbReference>
<keyword evidence="8 10" id="KW-0472">Membrane</keyword>